<evidence type="ECO:0000313" key="2">
    <source>
        <dbReference type="EMBL" id="MDR7385596.1"/>
    </source>
</evidence>
<proteinExistence type="predicted"/>
<keyword evidence="1" id="KW-1133">Transmembrane helix</keyword>
<dbReference type="RefSeq" id="WP_274998204.1">
    <property type="nucleotide sequence ID" value="NZ_JAJQQP010000022.1"/>
</dbReference>
<dbReference type="EMBL" id="JAVDYE010000001">
    <property type="protein sequence ID" value="MDR7385596.1"/>
    <property type="molecule type" value="Genomic_DNA"/>
</dbReference>
<feature type="transmembrane region" description="Helical" evidence="1">
    <location>
        <begin position="14"/>
        <end position="34"/>
    </location>
</feature>
<name>A0ABU2CW73_9MICO</name>
<keyword evidence="3" id="KW-1185">Reference proteome</keyword>
<evidence type="ECO:0000256" key="1">
    <source>
        <dbReference type="SAM" id="Phobius"/>
    </source>
</evidence>
<keyword evidence="1" id="KW-0812">Transmembrane</keyword>
<reference evidence="2 3" key="1">
    <citation type="submission" date="2023-07" db="EMBL/GenBank/DDBJ databases">
        <title>Sequencing the genomes of 1000 actinobacteria strains.</title>
        <authorList>
            <person name="Klenk H.-P."/>
        </authorList>
    </citation>
    <scope>NUCLEOTIDE SEQUENCE [LARGE SCALE GENOMIC DNA]</scope>
    <source>
        <strain evidence="2 3">DSM 45554</strain>
    </source>
</reference>
<evidence type="ECO:0000313" key="3">
    <source>
        <dbReference type="Proteomes" id="UP001183585"/>
    </source>
</evidence>
<feature type="transmembrane region" description="Helical" evidence="1">
    <location>
        <begin position="41"/>
        <end position="60"/>
    </location>
</feature>
<dbReference type="Proteomes" id="UP001183585">
    <property type="component" value="Unassembled WGS sequence"/>
</dbReference>
<protein>
    <submittedName>
        <fullName evidence="2">LPXTG-motif cell wall-anchored protein</fullName>
    </submittedName>
</protein>
<accession>A0ABU2CW73</accession>
<comment type="caution">
    <text evidence="2">The sequence shown here is derived from an EMBL/GenBank/DDBJ whole genome shotgun (WGS) entry which is preliminary data.</text>
</comment>
<sequence>MNCDPLPRTGPDDLGLLLIIALACLVVGSVLAVAARRRRRAPVTLAAVLLVGAVALLGPGTARPAAAVDCVAADNSLTVTQTSTMDDLAPGVPPVPITGRVVNNGTDSTYIDVVTVEIISVATAPGTPASACDASDYRLLGDTMAVGRTLGPDGGSAAFSGASIGFADKPVNQDACQRATVHLRYTANPDTP</sequence>
<organism evidence="2 3">
    <name type="scientific">Promicromonospora iranensis</name>
    <dbReference type="NCBI Taxonomy" id="1105144"/>
    <lineage>
        <taxon>Bacteria</taxon>
        <taxon>Bacillati</taxon>
        <taxon>Actinomycetota</taxon>
        <taxon>Actinomycetes</taxon>
        <taxon>Micrococcales</taxon>
        <taxon>Promicromonosporaceae</taxon>
        <taxon>Promicromonospora</taxon>
    </lineage>
</organism>
<gene>
    <name evidence="2" type="ORF">J2S48_005111</name>
</gene>
<dbReference type="NCBIfam" id="TIGR01167">
    <property type="entry name" value="LPXTG_anchor"/>
    <property type="match status" value="1"/>
</dbReference>
<keyword evidence="1" id="KW-0472">Membrane</keyword>